<dbReference type="CDD" id="cd17324">
    <property type="entry name" value="MFS_NepI_like"/>
    <property type="match status" value="1"/>
</dbReference>
<feature type="domain" description="Major facilitator superfamily (MFS) profile" evidence="5">
    <location>
        <begin position="13"/>
        <end position="392"/>
    </location>
</feature>
<evidence type="ECO:0000256" key="1">
    <source>
        <dbReference type="ARBA" id="ARBA00022692"/>
    </source>
</evidence>
<proteinExistence type="predicted"/>
<feature type="transmembrane region" description="Helical" evidence="4">
    <location>
        <begin position="363"/>
        <end position="387"/>
    </location>
</feature>
<feature type="transmembrane region" description="Helical" evidence="4">
    <location>
        <begin position="79"/>
        <end position="97"/>
    </location>
</feature>
<feature type="transmembrane region" description="Helical" evidence="4">
    <location>
        <begin position="12"/>
        <end position="31"/>
    </location>
</feature>
<keyword evidence="2 4" id="KW-1133">Transmembrane helix</keyword>
<dbReference type="InterPro" id="IPR011701">
    <property type="entry name" value="MFS"/>
</dbReference>
<dbReference type="OrthoDB" id="9815356at2"/>
<organism evidence="6 7">
    <name type="scientific">Collimonas arenae</name>
    <dbReference type="NCBI Taxonomy" id="279058"/>
    <lineage>
        <taxon>Bacteria</taxon>
        <taxon>Pseudomonadati</taxon>
        <taxon>Pseudomonadota</taxon>
        <taxon>Betaproteobacteria</taxon>
        <taxon>Burkholderiales</taxon>
        <taxon>Oxalobacteraceae</taxon>
        <taxon>Collimonas</taxon>
    </lineage>
</organism>
<evidence type="ECO:0000313" key="6">
    <source>
        <dbReference type="EMBL" id="AMP07944.1"/>
    </source>
</evidence>
<feature type="transmembrane region" description="Helical" evidence="4">
    <location>
        <begin position="338"/>
        <end position="357"/>
    </location>
</feature>
<keyword evidence="1 4" id="KW-0812">Transmembrane</keyword>
<feature type="transmembrane region" description="Helical" evidence="4">
    <location>
        <begin position="250"/>
        <end position="268"/>
    </location>
</feature>
<dbReference type="InterPro" id="IPR020846">
    <property type="entry name" value="MFS_dom"/>
</dbReference>
<evidence type="ECO:0000256" key="2">
    <source>
        <dbReference type="ARBA" id="ARBA00022989"/>
    </source>
</evidence>
<protein>
    <submittedName>
        <fullName evidence="6">Sugar (And other) transporter family protein</fullName>
    </submittedName>
</protein>
<keyword evidence="3 4" id="KW-0472">Membrane</keyword>
<sequence>MTDAQSSKLSPGLVIMMSIATGVAVASNYYAQPLLHTIASRFGISNGSAGLIVTVAQLGYAFGLMLLVPLADMVERKKLIIVMTLLSACGLLITATAQSMAFVLIGTALTGLFSVVSQVLVPFAATLAAPHERGKVVGHVMTGLLLGILLARTVAGYLSALGGWQTVYWFGAALMIVTAIVLGRALPRHHQEQHLNYPRLLASILTLFVQEPVLRIRALLGGIIFAVFSVLWTSISFLLAAAPFNYSDGTIGLFGLVGAAGALAASHAGRLADRGHAGRSTAIGLALLLLSWLPLVFAKSSLLGLIIGILVLDLMVQAVHVTNLSVINHLQPESRNRLTAGYMTCYFIGGACGSVLSTAMYGYAGWFGVSMTGAGLSAAGLLAWLLLGRNEQVTHVAASSIRDGGNH</sequence>
<feature type="transmembrane region" description="Helical" evidence="4">
    <location>
        <begin position="280"/>
        <end position="297"/>
    </location>
</feature>
<evidence type="ECO:0000256" key="4">
    <source>
        <dbReference type="SAM" id="Phobius"/>
    </source>
</evidence>
<feature type="transmembrane region" description="Helical" evidence="4">
    <location>
        <begin position="218"/>
        <end position="244"/>
    </location>
</feature>
<dbReference type="Gene3D" id="1.20.1250.20">
    <property type="entry name" value="MFS general substrate transporter like domains"/>
    <property type="match status" value="1"/>
</dbReference>
<evidence type="ECO:0000259" key="5">
    <source>
        <dbReference type="PROSITE" id="PS50850"/>
    </source>
</evidence>
<dbReference type="EMBL" id="CP013235">
    <property type="protein sequence ID" value="AMP07944.1"/>
    <property type="molecule type" value="Genomic_DNA"/>
</dbReference>
<evidence type="ECO:0000256" key="3">
    <source>
        <dbReference type="ARBA" id="ARBA00023136"/>
    </source>
</evidence>
<dbReference type="PROSITE" id="PS50850">
    <property type="entry name" value="MFS"/>
    <property type="match status" value="1"/>
</dbReference>
<dbReference type="PATRIC" id="fig|279058.17.peg.135"/>
<dbReference type="PANTHER" id="PTHR42910">
    <property type="entry name" value="TRANSPORTER SCO4007-RELATED"/>
    <property type="match status" value="1"/>
</dbReference>
<feature type="transmembrane region" description="Helical" evidence="4">
    <location>
        <begin position="103"/>
        <end position="129"/>
    </location>
</feature>
<dbReference type="GO" id="GO:0022857">
    <property type="term" value="F:transmembrane transporter activity"/>
    <property type="evidence" value="ECO:0007669"/>
    <property type="project" value="InterPro"/>
</dbReference>
<dbReference type="Proteomes" id="UP000071778">
    <property type="component" value="Chromosome"/>
</dbReference>
<reference evidence="6 7" key="1">
    <citation type="submission" date="2015-11" db="EMBL/GenBank/DDBJ databases">
        <title>Exploring the genomic traits of fungus-feeding bacterial genus Collimonas.</title>
        <authorList>
            <person name="Song C."/>
            <person name="Schmidt R."/>
            <person name="de Jager V."/>
            <person name="Krzyzanowska D."/>
            <person name="Jongedijk E."/>
            <person name="Cankar K."/>
            <person name="Beekwilder J."/>
            <person name="van Veen A."/>
            <person name="de Boer W."/>
            <person name="van Veen J.A."/>
            <person name="Garbeva P."/>
        </authorList>
    </citation>
    <scope>NUCLEOTIDE SEQUENCE [LARGE SCALE GENOMIC DNA]</scope>
    <source>
        <strain evidence="6 7">Ter282</strain>
    </source>
</reference>
<dbReference type="AlphaFoldDB" id="A0A127PJU2"/>
<feature type="transmembrane region" description="Helical" evidence="4">
    <location>
        <begin position="303"/>
        <end position="326"/>
    </location>
</feature>
<gene>
    <name evidence="6" type="ORF">CAter282_0120</name>
</gene>
<dbReference type="RefSeq" id="WP_061531873.1">
    <property type="nucleotide sequence ID" value="NZ_CP013233.1"/>
</dbReference>
<feature type="transmembrane region" description="Helical" evidence="4">
    <location>
        <begin position="43"/>
        <end position="67"/>
    </location>
</feature>
<feature type="transmembrane region" description="Helical" evidence="4">
    <location>
        <begin position="136"/>
        <end position="155"/>
    </location>
</feature>
<accession>A0A127PJU2</accession>
<dbReference type="InterPro" id="IPR036259">
    <property type="entry name" value="MFS_trans_sf"/>
</dbReference>
<dbReference type="PANTHER" id="PTHR42910:SF1">
    <property type="entry name" value="MAJOR FACILITATOR SUPERFAMILY (MFS) PROFILE DOMAIN-CONTAINING PROTEIN"/>
    <property type="match status" value="1"/>
</dbReference>
<feature type="transmembrane region" description="Helical" evidence="4">
    <location>
        <begin position="167"/>
        <end position="186"/>
    </location>
</feature>
<keyword evidence="7" id="KW-1185">Reference proteome</keyword>
<dbReference type="SUPFAM" id="SSF103473">
    <property type="entry name" value="MFS general substrate transporter"/>
    <property type="match status" value="1"/>
</dbReference>
<dbReference type="Pfam" id="PF07690">
    <property type="entry name" value="MFS_1"/>
    <property type="match status" value="1"/>
</dbReference>
<name>A0A127PJU2_9BURK</name>
<evidence type="ECO:0000313" key="7">
    <source>
        <dbReference type="Proteomes" id="UP000071778"/>
    </source>
</evidence>